<dbReference type="EMBL" id="CAJJDM010000002">
    <property type="protein sequence ID" value="CAD8043553.1"/>
    <property type="molecule type" value="Genomic_DNA"/>
</dbReference>
<organism evidence="1 3">
    <name type="scientific">Paramecium primaurelia</name>
    <dbReference type="NCBI Taxonomy" id="5886"/>
    <lineage>
        <taxon>Eukaryota</taxon>
        <taxon>Sar</taxon>
        <taxon>Alveolata</taxon>
        <taxon>Ciliophora</taxon>
        <taxon>Intramacronucleata</taxon>
        <taxon>Oligohymenophorea</taxon>
        <taxon>Peniculida</taxon>
        <taxon>Parameciidae</taxon>
        <taxon>Paramecium</taxon>
    </lineage>
</organism>
<protein>
    <submittedName>
        <fullName evidence="1">Uncharacterized protein</fullName>
    </submittedName>
</protein>
<dbReference type="EMBL" id="CAJJDM010000011">
    <property type="protein sequence ID" value="CAD8050088.1"/>
    <property type="molecule type" value="Genomic_DNA"/>
</dbReference>
<sequence length="126" mass="14526">MQSSQEKLPYLQINNRRSCSMANSNPAIKKLKETLIVENQSSRSYLNRKQGDILDSILEDANLIINNKLLEKNVYKLKELGLLKQYDPTVAVQQGFKKSNYVLNDYHSKSTTNGYSRNYGGLFYNR</sequence>
<evidence type="ECO:0000313" key="3">
    <source>
        <dbReference type="Proteomes" id="UP000688137"/>
    </source>
</evidence>
<accession>A0A8S1JMQ5</accession>
<dbReference type="Proteomes" id="UP000688137">
    <property type="component" value="Unassembled WGS sequence"/>
</dbReference>
<dbReference type="AlphaFoldDB" id="A0A8S1JMQ5"/>
<comment type="caution">
    <text evidence="1">The sequence shown here is derived from an EMBL/GenBank/DDBJ whole genome shotgun (WGS) entry which is preliminary data.</text>
</comment>
<gene>
    <name evidence="1" type="ORF">PPRIM_AZ9-3.1.T0050206</name>
    <name evidence="2" type="ORF">PPRIM_AZ9-3.1.T0140315</name>
</gene>
<proteinExistence type="predicted"/>
<reference evidence="1" key="1">
    <citation type="submission" date="2021-01" db="EMBL/GenBank/DDBJ databases">
        <authorList>
            <consortium name="Genoscope - CEA"/>
            <person name="William W."/>
        </authorList>
    </citation>
    <scope>NUCLEOTIDE SEQUENCE</scope>
</reference>
<keyword evidence="3" id="KW-1185">Reference proteome</keyword>
<evidence type="ECO:0000313" key="2">
    <source>
        <dbReference type="EMBL" id="CAD8050088.1"/>
    </source>
</evidence>
<evidence type="ECO:0000313" key="1">
    <source>
        <dbReference type="EMBL" id="CAD8043553.1"/>
    </source>
</evidence>
<name>A0A8S1JMQ5_PARPR</name>